<accession>A0A0U1QLR4</accession>
<gene>
    <name evidence="1" type="ORF">SINU_11675</name>
</gene>
<proteinExistence type="predicted"/>
<dbReference type="GO" id="GO:0000287">
    <property type="term" value="F:magnesium ion binding"/>
    <property type="evidence" value="ECO:0007669"/>
    <property type="project" value="TreeGrafter"/>
</dbReference>
<dbReference type="PANTHER" id="PTHR10000">
    <property type="entry name" value="PHOSPHOSERINE PHOSPHATASE"/>
    <property type="match status" value="1"/>
</dbReference>
<dbReference type="Pfam" id="PF08282">
    <property type="entry name" value="Hydrolase_3"/>
    <property type="match status" value="1"/>
</dbReference>
<dbReference type="InterPro" id="IPR023214">
    <property type="entry name" value="HAD_sf"/>
</dbReference>
<organism evidence="1 2">
    <name type="scientific">Sporolactobacillus inulinus CASD</name>
    <dbReference type="NCBI Taxonomy" id="1069536"/>
    <lineage>
        <taxon>Bacteria</taxon>
        <taxon>Bacillati</taxon>
        <taxon>Bacillota</taxon>
        <taxon>Bacilli</taxon>
        <taxon>Bacillales</taxon>
        <taxon>Sporolactobacillaceae</taxon>
        <taxon>Sporolactobacillus</taxon>
    </lineage>
</organism>
<name>A0A0U1QLR4_9BACL</name>
<protein>
    <submittedName>
        <fullName evidence="1">Haloacid dehalogenase</fullName>
    </submittedName>
</protein>
<dbReference type="EMBL" id="AFVQ02000164">
    <property type="protein sequence ID" value="KLI01758.1"/>
    <property type="molecule type" value="Genomic_DNA"/>
</dbReference>
<dbReference type="NCBIfam" id="TIGR01484">
    <property type="entry name" value="HAD-SF-IIB"/>
    <property type="match status" value="1"/>
</dbReference>
<dbReference type="RefSeq" id="WP_010026511.1">
    <property type="nucleotide sequence ID" value="NZ_AFVQ02000164.1"/>
</dbReference>
<dbReference type="InterPro" id="IPR000150">
    <property type="entry name" value="Cof"/>
</dbReference>
<sequence>MSKPKIVFFDIDDTLYDYDKKIPESTAEAVHRLQKGGVITAIATGRAPFMFRDLRAQLDIHTFISINGSYVVHQDEAVYTNPLQDSALHALIEKADELGWSMTLVNEETMKMAGPVDEKAKKGIASLKLPFAFPEQDAHFAEDHPIYQGLLFYSEADNSRFLKDTPFNAFRYVRWHEYGVDVIPGSGSKAAGIKQLLNRLNLTPEDACAFGDGNNDVEMLAYVGTGIAMGNAVNAAKKSAKLVTTPVDQDGIYNGLKEIGLL</sequence>
<dbReference type="GO" id="GO:0016791">
    <property type="term" value="F:phosphatase activity"/>
    <property type="evidence" value="ECO:0007669"/>
    <property type="project" value="UniProtKB-ARBA"/>
</dbReference>
<dbReference type="InterPro" id="IPR036412">
    <property type="entry name" value="HAD-like_sf"/>
</dbReference>
<comment type="caution">
    <text evidence="1">The sequence shown here is derived from an EMBL/GenBank/DDBJ whole genome shotgun (WGS) entry which is preliminary data.</text>
</comment>
<dbReference type="OrthoDB" id="9810101at2"/>
<dbReference type="PANTHER" id="PTHR10000:SF25">
    <property type="entry name" value="PHOSPHATASE YKRA-RELATED"/>
    <property type="match status" value="1"/>
</dbReference>
<dbReference type="Gene3D" id="3.30.1240.10">
    <property type="match status" value="1"/>
</dbReference>
<dbReference type="GO" id="GO:0005829">
    <property type="term" value="C:cytosol"/>
    <property type="evidence" value="ECO:0007669"/>
    <property type="project" value="TreeGrafter"/>
</dbReference>
<dbReference type="STRING" id="1069536.SINU_11675"/>
<keyword evidence="2" id="KW-1185">Reference proteome</keyword>
<dbReference type="InterPro" id="IPR006379">
    <property type="entry name" value="HAD-SF_hydro_IIB"/>
</dbReference>
<dbReference type="SFLD" id="SFLDS00003">
    <property type="entry name" value="Haloacid_Dehalogenase"/>
    <property type="match status" value="1"/>
</dbReference>
<dbReference type="PROSITE" id="PS01229">
    <property type="entry name" value="COF_2"/>
    <property type="match status" value="1"/>
</dbReference>
<dbReference type="Proteomes" id="UP000035553">
    <property type="component" value="Unassembled WGS sequence"/>
</dbReference>
<dbReference type="Gene3D" id="3.40.50.1000">
    <property type="entry name" value="HAD superfamily/HAD-like"/>
    <property type="match status" value="1"/>
</dbReference>
<dbReference type="SFLD" id="SFLDG01140">
    <property type="entry name" value="C2.B:_Phosphomannomutase_and_P"/>
    <property type="match status" value="1"/>
</dbReference>
<evidence type="ECO:0000313" key="1">
    <source>
        <dbReference type="EMBL" id="KLI01758.1"/>
    </source>
</evidence>
<dbReference type="SUPFAM" id="SSF56784">
    <property type="entry name" value="HAD-like"/>
    <property type="match status" value="1"/>
</dbReference>
<dbReference type="NCBIfam" id="TIGR00099">
    <property type="entry name" value="Cof-subfamily"/>
    <property type="match status" value="1"/>
</dbReference>
<reference evidence="1 2" key="1">
    <citation type="journal article" date="2011" name="J. Bacteriol.">
        <title>Draft genome sequence of Sporolactobacillus inulinus strain CASD, an efficient D-lactic acid-producing bacterium with high-concentration lactate tolerance capability.</title>
        <authorList>
            <person name="Yu B."/>
            <person name="Su F."/>
            <person name="Wang L."/>
            <person name="Xu K."/>
            <person name="Zhao B."/>
            <person name="Xu P."/>
        </authorList>
    </citation>
    <scope>NUCLEOTIDE SEQUENCE [LARGE SCALE GENOMIC DNA]</scope>
    <source>
        <strain evidence="1 2">CASD</strain>
    </source>
</reference>
<dbReference type="AlphaFoldDB" id="A0A0U1QLR4"/>
<evidence type="ECO:0000313" key="2">
    <source>
        <dbReference type="Proteomes" id="UP000035553"/>
    </source>
</evidence>